<accession>A0AAE0L781</accession>
<evidence type="ECO:0000313" key="5">
    <source>
        <dbReference type="Proteomes" id="UP001190700"/>
    </source>
</evidence>
<feature type="compositionally biased region" description="Low complexity" evidence="1">
    <location>
        <begin position="499"/>
        <end position="514"/>
    </location>
</feature>
<name>A0AAE0L781_9CHLO</name>
<gene>
    <name evidence="4" type="ORF">CYMTET_17502</name>
</gene>
<keyword evidence="5" id="KW-1185">Reference proteome</keyword>
<protein>
    <recommendedName>
        <fullName evidence="3">Sialidase domain-containing protein</fullName>
    </recommendedName>
</protein>
<evidence type="ECO:0000256" key="1">
    <source>
        <dbReference type="SAM" id="MobiDB-lite"/>
    </source>
</evidence>
<feature type="compositionally biased region" description="Basic residues" evidence="1">
    <location>
        <begin position="515"/>
        <end position="525"/>
    </location>
</feature>
<evidence type="ECO:0000256" key="2">
    <source>
        <dbReference type="SAM" id="Phobius"/>
    </source>
</evidence>
<dbReference type="Pfam" id="PF13088">
    <property type="entry name" value="BNR_2"/>
    <property type="match status" value="1"/>
</dbReference>
<feature type="transmembrane region" description="Helical" evidence="2">
    <location>
        <begin position="195"/>
        <end position="219"/>
    </location>
</feature>
<feature type="region of interest" description="Disordered" evidence="1">
    <location>
        <begin position="482"/>
        <end position="525"/>
    </location>
</feature>
<sequence length="525" mass="57926">MSDANKARQLAHVPLEPESIYSRLMRTRKALAFRPKSETELVVVNDDKPKLTRALLDIMVDKLDEEVNANIRLQETAAQVREHKRLQEEQSSWRPVGQARSSVEPLQDFLGTYGVRGDAESAKRVTRRATLRQESTALSSLLEECGVSALPLLRVILRTFLFLLAVPRLLINAARHVCATAYRVYAFFIAKLGKNLFFTMSVFVVLSLSASAVSTYVSYFEYSPPSHAVVHHLPGEFAKLNALYASMRGNTPDRLDPAWWQAVADGSQRASTTSNEDAEYPRYHEWHGQVFEDGERRHRSADGRMRLQDGDRSSGIIPSPYRMAHAPALLSLPNGDVICAWTAGEAEGADGTGIATSILKRGHSAWSDAKVVSRVKGRALARPTLFYTKLLGSVDDTSVAVLLYSSQAAYQGVKTSELRALHSRDFGASWYQAEPPFEVRKRLPELLRPLLPVCLRPPRAGTPGHAMRRKCHRHAQRWPCAGSTKIGAPSAQTPPLGTAASSARPPPLGAAASSARRRPPRRSGL</sequence>
<dbReference type="CDD" id="cd15482">
    <property type="entry name" value="Sialidase_non-viral"/>
    <property type="match status" value="1"/>
</dbReference>
<dbReference type="InterPro" id="IPR011040">
    <property type="entry name" value="Sialidase"/>
</dbReference>
<dbReference type="SUPFAM" id="SSF50939">
    <property type="entry name" value="Sialidases"/>
    <property type="match status" value="1"/>
</dbReference>
<dbReference type="EMBL" id="LGRX02007797">
    <property type="protein sequence ID" value="KAK3274309.1"/>
    <property type="molecule type" value="Genomic_DNA"/>
</dbReference>
<proteinExistence type="predicted"/>
<reference evidence="4 5" key="1">
    <citation type="journal article" date="2015" name="Genome Biol. Evol.">
        <title>Comparative Genomics of a Bacterivorous Green Alga Reveals Evolutionary Causalities and Consequences of Phago-Mixotrophic Mode of Nutrition.</title>
        <authorList>
            <person name="Burns J.A."/>
            <person name="Paasch A."/>
            <person name="Narechania A."/>
            <person name="Kim E."/>
        </authorList>
    </citation>
    <scope>NUCLEOTIDE SEQUENCE [LARGE SCALE GENOMIC DNA]</scope>
    <source>
        <strain evidence="4 5">PLY_AMNH</strain>
    </source>
</reference>
<organism evidence="4 5">
    <name type="scientific">Cymbomonas tetramitiformis</name>
    <dbReference type="NCBI Taxonomy" id="36881"/>
    <lineage>
        <taxon>Eukaryota</taxon>
        <taxon>Viridiplantae</taxon>
        <taxon>Chlorophyta</taxon>
        <taxon>Pyramimonadophyceae</taxon>
        <taxon>Pyramimonadales</taxon>
        <taxon>Pyramimonadaceae</taxon>
        <taxon>Cymbomonas</taxon>
    </lineage>
</organism>
<dbReference type="AlphaFoldDB" id="A0AAE0L781"/>
<feature type="transmembrane region" description="Helical" evidence="2">
    <location>
        <begin position="155"/>
        <end position="174"/>
    </location>
</feature>
<comment type="caution">
    <text evidence="4">The sequence shown here is derived from an EMBL/GenBank/DDBJ whole genome shotgun (WGS) entry which is preliminary data.</text>
</comment>
<dbReference type="Proteomes" id="UP001190700">
    <property type="component" value="Unassembled WGS sequence"/>
</dbReference>
<keyword evidence="2" id="KW-1133">Transmembrane helix</keyword>
<evidence type="ECO:0000259" key="3">
    <source>
        <dbReference type="Pfam" id="PF13088"/>
    </source>
</evidence>
<dbReference type="InterPro" id="IPR036278">
    <property type="entry name" value="Sialidase_sf"/>
</dbReference>
<feature type="non-terminal residue" evidence="4">
    <location>
        <position position="525"/>
    </location>
</feature>
<evidence type="ECO:0000313" key="4">
    <source>
        <dbReference type="EMBL" id="KAK3274309.1"/>
    </source>
</evidence>
<feature type="domain" description="Sialidase" evidence="3">
    <location>
        <begin position="335"/>
        <end position="434"/>
    </location>
</feature>
<keyword evidence="2" id="KW-0812">Transmembrane</keyword>
<keyword evidence="2" id="KW-0472">Membrane</keyword>